<feature type="region of interest" description="Disordered" evidence="1">
    <location>
        <begin position="274"/>
        <end position="303"/>
    </location>
</feature>
<reference evidence="4 5" key="1">
    <citation type="submission" date="2016-10" db="EMBL/GenBank/DDBJ databases">
        <authorList>
            <person name="de Groot N.N."/>
        </authorList>
    </citation>
    <scope>NUCLEOTIDE SEQUENCE [LARGE SCALE GENOMIC DNA]</scope>
    <source>
        <strain evidence="4 5">CGMCC 1.5337</strain>
    </source>
</reference>
<protein>
    <recommendedName>
        <fullName evidence="3">DUF7319 domain-containing protein</fullName>
    </recommendedName>
</protein>
<feature type="transmembrane region" description="Helical" evidence="2">
    <location>
        <begin position="177"/>
        <end position="199"/>
    </location>
</feature>
<gene>
    <name evidence="4" type="ORF">SAMN04487945_0954</name>
</gene>
<feature type="region of interest" description="Disordered" evidence="1">
    <location>
        <begin position="1"/>
        <end position="40"/>
    </location>
</feature>
<dbReference type="Proteomes" id="UP000198518">
    <property type="component" value="Unassembled WGS sequence"/>
</dbReference>
<name>A0A1I0NL74_9EURY</name>
<feature type="compositionally biased region" description="Acidic residues" evidence="1">
    <location>
        <begin position="290"/>
        <end position="303"/>
    </location>
</feature>
<dbReference type="AlphaFoldDB" id="A0A1I0NL74"/>
<feature type="domain" description="DUF7319" evidence="3">
    <location>
        <begin position="58"/>
        <end position="290"/>
    </location>
</feature>
<dbReference type="STRING" id="355548.SAMN04487945_0954"/>
<keyword evidence="2" id="KW-1133">Transmembrane helix</keyword>
<feature type="transmembrane region" description="Helical" evidence="2">
    <location>
        <begin position="233"/>
        <end position="254"/>
    </location>
</feature>
<dbReference type="InterPro" id="IPR055743">
    <property type="entry name" value="DUF7319"/>
</dbReference>
<organism evidence="4 5">
    <name type="scientific">Halobacterium jilantaiense</name>
    <dbReference type="NCBI Taxonomy" id="355548"/>
    <lineage>
        <taxon>Archaea</taxon>
        <taxon>Methanobacteriati</taxon>
        <taxon>Methanobacteriota</taxon>
        <taxon>Stenosarchaea group</taxon>
        <taxon>Halobacteria</taxon>
        <taxon>Halobacteriales</taxon>
        <taxon>Halobacteriaceae</taxon>
        <taxon>Halobacterium</taxon>
    </lineage>
</organism>
<keyword evidence="5" id="KW-1185">Reference proteome</keyword>
<keyword evidence="2" id="KW-0472">Membrane</keyword>
<dbReference type="EMBL" id="FOJA01000001">
    <property type="protein sequence ID" value="SEW01940.1"/>
    <property type="molecule type" value="Genomic_DNA"/>
</dbReference>
<evidence type="ECO:0000256" key="1">
    <source>
        <dbReference type="SAM" id="MobiDB-lite"/>
    </source>
</evidence>
<evidence type="ECO:0000313" key="4">
    <source>
        <dbReference type="EMBL" id="SEW01940.1"/>
    </source>
</evidence>
<accession>A0A1I0NL74</accession>
<evidence type="ECO:0000256" key="2">
    <source>
        <dbReference type="SAM" id="Phobius"/>
    </source>
</evidence>
<dbReference type="RefSeq" id="WP_089668221.1">
    <property type="nucleotide sequence ID" value="NZ_FOJA01000001.1"/>
</dbReference>
<keyword evidence="2" id="KW-0812">Transmembrane</keyword>
<dbReference type="Pfam" id="PF24003">
    <property type="entry name" value="DUF7319"/>
    <property type="match status" value="1"/>
</dbReference>
<dbReference type="OrthoDB" id="213250at2157"/>
<sequence length="303" mass="32038">MTDSSAGGDESEPSGDDTPPDGREPDPERAQVTPSEVAADVDEEYDFEEFGPGQMADMTAEEWEAAFDPDTWITGADLLDRVEADLRHRVATRDVFAVVERDSIDGEPVVLAYSDEGYGVVYDDGTVEGSGTVLRDVKPTVALCSMDDYDVPEPPEGAGLPDPREIPEGSGGFGTSLLKYVGIAQLVAGVLLFFAPFVYDPIVRGCPSVPDSAAHACSVAGTTLTLHPLGDSAVIAAIAGVGFVAFGVFMLTLVANARLSDRFRAEEFRNRLRSAGVGGGERPPFVPETDGYDESAEPGEEAP</sequence>
<evidence type="ECO:0000259" key="3">
    <source>
        <dbReference type="Pfam" id="PF24003"/>
    </source>
</evidence>
<evidence type="ECO:0000313" key="5">
    <source>
        <dbReference type="Proteomes" id="UP000198518"/>
    </source>
</evidence>
<proteinExistence type="predicted"/>
<feature type="compositionally biased region" description="Basic and acidic residues" evidence="1">
    <location>
        <begin position="20"/>
        <end position="29"/>
    </location>
</feature>
<feature type="compositionally biased region" description="Acidic residues" evidence="1">
    <location>
        <begin position="9"/>
        <end position="19"/>
    </location>
</feature>